<keyword evidence="1" id="KW-0472">Membrane</keyword>
<accession>W5TM39</accession>
<dbReference type="AlphaFoldDB" id="W5TM39"/>
<dbReference type="SUPFAM" id="SSF141571">
    <property type="entry name" value="Pentapeptide repeat-like"/>
    <property type="match status" value="1"/>
</dbReference>
<gene>
    <name evidence="2" type="ORF">NONO_c35290</name>
</gene>
<evidence type="ECO:0000313" key="2">
    <source>
        <dbReference type="EMBL" id="AHH18316.1"/>
    </source>
</evidence>
<keyword evidence="1" id="KW-0812">Transmembrane</keyword>
<organism evidence="2 3">
    <name type="scientific">Nocardia nova SH22a</name>
    <dbReference type="NCBI Taxonomy" id="1415166"/>
    <lineage>
        <taxon>Bacteria</taxon>
        <taxon>Bacillati</taxon>
        <taxon>Actinomycetota</taxon>
        <taxon>Actinomycetes</taxon>
        <taxon>Mycobacteriales</taxon>
        <taxon>Nocardiaceae</taxon>
        <taxon>Nocardia</taxon>
    </lineage>
</organism>
<dbReference type="OrthoDB" id="4563217at2"/>
<dbReference type="Pfam" id="PF00805">
    <property type="entry name" value="Pentapeptide"/>
    <property type="match status" value="1"/>
</dbReference>
<feature type="transmembrane region" description="Helical" evidence="1">
    <location>
        <begin position="56"/>
        <end position="73"/>
    </location>
</feature>
<dbReference type="EMBL" id="CP006850">
    <property type="protein sequence ID" value="AHH18316.1"/>
    <property type="molecule type" value="Genomic_DNA"/>
</dbReference>
<protein>
    <submittedName>
        <fullName evidence="2">Pentapeptide repeat-containing protein</fullName>
    </submittedName>
</protein>
<dbReference type="InterPro" id="IPR001646">
    <property type="entry name" value="5peptide_repeat"/>
</dbReference>
<dbReference type="PANTHER" id="PTHR14136:SF17">
    <property type="entry name" value="BTB_POZ DOMAIN-CONTAINING PROTEIN KCTD9"/>
    <property type="match status" value="1"/>
</dbReference>
<name>W5TM39_9NOCA</name>
<feature type="transmembrane region" description="Helical" evidence="1">
    <location>
        <begin position="7"/>
        <end position="28"/>
    </location>
</feature>
<keyword evidence="1" id="KW-1133">Transmembrane helix</keyword>
<dbReference type="Proteomes" id="UP000019150">
    <property type="component" value="Chromosome"/>
</dbReference>
<dbReference type="HOGENOM" id="CLU_959194_0_0_11"/>
<dbReference type="PATRIC" id="fig|1415166.3.peg.3617"/>
<proteinExistence type="predicted"/>
<dbReference type="eggNOG" id="COG1357">
    <property type="taxonomic scope" value="Bacteria"/>
</dbReference>
<reference evidence="2 3" key="1">
    <citation type="journal article" date="2014" name="Appl. Environ. Microbiol.">
        <title>Insights into the Microbial Degradation of Rubber and Gutta-Percha by Analysis of the Complete Genome of Nocardia nova SH22a.</title>
        <authorList>
            <person name="Luo Q."/>
            <person name="Hiessl S."/>
            <person name="Poehlein A."/>
            <person name="Daniel R."/>
            <person name="Steinbuchel A."/>
        </authorList>
    </citation>
    <scope>NUCLEOTIDE SEQUENCE [LARGE SCALE GENOMIC DNA]</scope>
    <source>
        <strain evidence="2">SH22a</strain>
    </source>
</reference>
<evidence type="ECO:0000313" key="3">
    <source>
        <dbReference type="Proteomes" id="UP000019150"/>
    </source>
</evidence>
<dbReference type="KEGG" id="nno:NONO_c35290"/>
<dbReference type="RefSeq" id="WP_025349753.1">
    <property type="nucleotide sequence ID" value="NZ_CP006850.1"/>
</dbReference>
<keyword evidence="3" id="KW-1185">Reference proteome</keyword>
<dbReference type="InterPro" id="IPR051082">
    <property type="entry name" value="Pentapeptide-BTB/POZ_domain"/>
</dbReference>
<evidence type="ECO:0000256" key="1">
    <source>
        <dbReference type="SAM" id="Phobius"/>
    </source>
</evidence>
<sequence>MPQRPRYLFTVLIAAICLVGIVVVLYRIPVWQAEPLLDRLDAKDRLAAEATLRGPLVPLLVALAGFGTLSYTARKFLLERANHHIDRLHTAVGDLESDNSVTREGGAAELQSIMQDAPAYRARVRSILAHFLRNRTTSLADASDMPAGDIAAILDVLRIRPRRRDRRHPERPLNLTGIRIPRGDFSDMPLANASLAHADLNHANLRGTSLSGACLRQANLIGADLTDADLRGADLTGARLTNAVLGNADLTGADLDGVIGLTAERLAAATTDGTTRLPDRIPKAAQAPAG</sequence>
<dbReference type="STRING" id="1415166.NONO_c35290"/>
<dbReference type="Gene3D" id="2.160.20.80">
    <property type="entry name" value="E3 ubiquitin-protein ligase SopA"/>
    <property type="match status" value="1"/>
</dbReference>
<dbReference type="PANTHER" id="PTHR14136">
    <property type="entry name" value="BTB_POZ DOMAIN-CONTAINING PROTEIN KCTD9"/>
    <property type="match status" value="1"/>
</dbReference>